<dbReference type="AlphaFoldDB" id="A0A9Q1F900"/>
<gene>
    <name evidence="2" type="ORF">SKAU_G00210770</name>
</gene>
<dbReference type="OrthoDB" id="118105at2759"/>
<keyword evidence="3" id="KW-1185">Reference proteome</keyword>
<evidence type="ECO:0000313" key="2">
    <source>
        <dbReference type="EMBL" id="KAJ8353510.1"/>
    </source>
</evidence>
<dbReference type="EMBL" id="JAINUF010000007">
    <property type="protein sequence ID" value="KAJ8353510.1"/>
    <property type="molecule type" value="Genomic_DNA"/>
</dbReference>
<protein>
    <submittedName>
        <fullName evidence="2">Uncharacterized protein</fullName>
    </submittedName>
</protein>
<evidence type="ECO:0000256" key="1">
    <source>
        <dbReference type="SAM" id="MobiDB-lite"/>
    </source>
</evidence>
<accession>A0A9Q1F900</accession>
<feature type="compositionally biased region" description="Polar residues" evidence="1">
    <location>
        <begin position="15"/>
        <end position="36"/>
    </location>
</feature>
<feature type="region of interest" description="Disordered" evidence="1">
    <location>
        <begin position="1"/>
        <end position="191"/>
    </location>
</feature>
<sequence length="227" mass="25125">MQEKVMDLKADKEFLQSQMKSRQSPSSPVQSASINVSSTEFESASSFDFSDTSADEQKTGPKMKKQKKKMVHHSPAKNENQRMRMSQGLPPCQPCPAGFPLKKPRRQAAGQRSVPQCSSARGAAWRGRGHTRVQRQADRCPSSSSSHSHSPPPPLRGGIRLPVQGERWMDGSEQDEQPSVHPFTPARTPGAQLDFTKEYSPLELFQLTFSQSVVQTLCTNTNKKGST</sequence>
<feature type="compositionally biased region" description="Basic residues" evidence="1">
    <location>
        <begin position="61"/>
        <end position="75"/>
    </location>
</feature>
<feature type="compositionally biased region" description="Basic and acidic residues" evidence="1">
    <location>
        <begin position="1"/>
        <end position="14"/>
    </location>
</feature>
<name>A0A9Q1F900_SYNKA</name>
<feature type="compositionally biased region" description="Low complexity" evidence="1">
    <location>
        <begin position="37"/>
        <end position="52"/>
    </location>
</feature>
<organism evidence="2 3">
    <name type="scientific">Synaphobranchus kaupii</name>
    <name type="common">Kaup's arrowtooth eel</name>
    <dbReference type="NCBI Taxonomy" id="118154"/>
    <lineage>
        <taxon>Eukaryota</taxon>
        <taxon>Metazoa</taxon>
        <taxon>Chordata</taxon>
        <taxon>Craniata</taxon>
        <taxon>Vertebrata</taxon>
        <taxon>Euteleostomi</taxon>
        <taxon>Actinopterygii</taxon>
        <taxon>Neopterygii</taxon>
        <taxon>Teleostei</taxon>
        <taxon>Anguilliformes</taxon>
        <taxon>Synaphobranchidae</taxon>
        <taxon>Synaphobranchus</taxon>
    </lineage>
</organism>
<dbReference type="Proteomes" id="UP001152622">
    <property type="component" value="Chromosome 7"/>
</dbReference>
<reference evidence="2" key="1">
    <citation type="journal article" date="2023" name="Science">
        <title>Genome structures resolve the early diversification of teleost fishes.</title>
        <authorList>
            <person name="Parey E."/>
            <person name="Louis A."/>
            <person name="Montfort J."/>
            <person name="Bouchez O."/>
            <person name="Roques C."/>
            <person name="Iampietro C."/>
            <person name="Lluch J."/>
            <person name="Castinel A."/>
            <person name="Donnadieu C."/>
            <person name="Desvignes T."/>
            <person name="Floi Bucao C."/>
            <person name="Jouanno E."/>
            <person name="Wen M."/>
            <person name="Mejri S."/>
            <person name="Dirks R."/>
            <person name="Jansen H."/>
            <person name="Henkel C."/>
            <person name="Chen W.J."/>
            <person name="Zahm M."/>
            <person name="Cabau C."/>
            <person name="Klopp C."/>
            <person name="Thompson A.W."/>
            <person name="Robinson-Rechavi M."/>
            <person name="Braasch I."/>
            <person name="Lecointre G."/>
            <person name="Bobe J."/>
            <person name="Postlethwait J.H."/>
            <person name="Berthelot C."/>
            <person name="Roest Crollius H."/>
            <person name="Guiguen Y."/>
        </authorList>
    </citation>
    <scope>NUCLEOTIDE SEQUENCE</scope>
    <source>
        <strain evidence="2">WJC10195</strain>
    </source>
</reference>
<comment type="caution">
    <text evidence="2">The sequence shown here is derived from an EMBL/GenBank/DDBJ whole genome shotgun (WGS) entry which is preliminary data.</text>
</comment>
<evidence type="ECO:0000313" key="3">
    <source>
        <dbReference type="Proteomes" id="UP001152622"/>
    </source>
</evidence>
<proteinExistence type="predicted"/>